<sequence>MTTERPPRTVGTRFGPYRLDRLIGRGGMGEVFEAYDTVKDRTVAVKVLAEQLNQDPVFRERFRRESHAAARLTEPHVIPIHDYGEIDGQLYIDMRLVDGENLRAVLRRDAPLAPERAVAVIRQIAAALDAAHADDLVHRDIKPDNILLTTDGFAYLVDFGIAQSSTSESLTADGSAIGSFHYMAPERFTSRLVTPAVDSYALACVLYECLTGARPFPAETDGEIMRAHLFEPPPRPSMIRREVPAGFDEVIARGLAKNPNARYTSAGALAAAAHRALTGTVTVAAAQTEPAAGAEVAAAPPTQRVRAATAADQVASEQDTGAWVATEVAAPPAITDSVTADPTAGAQALAGQEVSEREDAPQEAAGVAAEGRAGDVADPASVSAGPRVRVDRRVLRGVVALLVAILCATVALTSWSWMGNRVAGVPVADSSAVRGPDIDLLAVVGPSGYKRANCVHQDPDATTVAIVYCAANPAASDPAGRFLRFQTVEQLRAYYRGLFFDVFHSTNCPGDPPGPDGPSVVDGKEVGRKACFTSLVDDPAVPKPGLVLTNEAALALAVYIWTGPGEQPLRDYVGLRNGFQFKAAEAATDPDYFTAADRAVLDHLDGDFGPRNCRHLDPPAGPVNAMLSCGTRLGFPSAGFFGFPDRRAANLLYQANLGQFRGHACGAAGQDDLWRKDSAPVGRFFCYADTDTGFGAGTCIFALHDEFLVAAHFCTLRADDPDTGPKTEAELLAWFRKHIG</sequence>
<dbReference type="FunFam" id="1.10.510.10:FF:000021">
    <property type="entry name" value="Serine/threonine protein kinase"/>
    <property type="match status" value="1"/>
</dbReference>
<dbReference type="CDD" id="cd14014">
    <property type="entry name" value="STKc_PknB_like"/>
    <property type="match status" value="1"/>
</dbReference>
<dbReference type="FunFam" id="3.30.200.20:FF:000348">
    <property type="entry name" value="Serine/threonine protein kinase"/>
    <property type="match status" value="1"/>
</dbReference>
<dbReference type="PROSITE" id="PS50011">
    <property type="entry name" value="PROTEIN_KINASE_DOM"/>
    <property type="match status" value="1"/>
</dbReference>
<feature type="transmembrane region" description="Helical" evidence="9">
    <location>
        <begin position="397"/>
        <end position="418"/>
    </location>
</feature>
<evidence type="ECO:0000259" key="10">
    <source>
        <dbReference type="PROSITE" id="PS50011"/>
    </source>
</evidence>
<dbReference type="PANTHER" id="PTHR43289">
    <property type="entry name" value="MITOGEN-ACTIVATED PROTEIN KINASE KINASE KINASE 20-RELATED"/>
    <property type="match status" value="1"/>
</dbReference>
<keyword evidence="5 11" id="KW-0418">Kinase</keyword>
<dbReference type="Gene3D" id="3.30.200.20">
    <property type="entry name" value="Phosphorylase Kinase, domain 1"/>
    <property type="match status" value="1"/>
</dbReference>
<keyword evidence="4 7" id="KW-0547">Nucleotide-binding</keyword>
<dbReference type="STRING" id="1133849.O3I_016545"/>
<dbReference type="SUPFAM" id="SSF56112">
    <property type="entry name" value="Protein kinase-like (PK-like)"/>
    <property type="match status" value="1"/>
</dbReference>
<dbReference type="PANTHER" id="PTHR43289:SF6">
    <property type="entry name" value="SERINE_THREONINE-PROTEIN KINASE NEKL-3"/>
    <property type="match status" value="1"/>
</dbReference>
<gene>
    <name evidence="11" type="ORF">O3I_016545</name>
</gene>
<keyword evidence="3" id="KW-0808">Transferase</keyword>
<feature type="binding site" evidence="7">
    <location>
        <position position="46"/>
    </location>
    <ligand>
        <name>ATP</name>
        <dbReference type="ChEBI" id="CHEBI:30616"/>
    </ligand>
</feature>
<evidence type="ECO:0000256" key="5">
    <source>
        <dbReference type="ARBA" id="ARBA00022777"/>
    </source>
</evidence>
<dbReference type="PROSITE" id="PS00107">
    <property type="entry name" value="PROTEIN_KINASE_ATP"/>
    <property type="match status" value="1"/>
</dbReference>
<keyword evidence="12" id="KW-1185">Reference proteome</keyword>
<dbReference type="GO" id="GO:0005524">
    <property type="term" value="F:ATP binding"/>
    <property type="evidence" value="ECO:0007669"/>
    <property type="project" value="UniProtKB-UniRule"/>
</dbReference>
<feature type="region of interest" description="Disordered" evidence="8">
    <location>
        <begin position="337"/>
        <end position="372"/>
    </location>
</feature>
<reference evidence="11 12" key="1">
    <citation type="journal article" date="2012" name="J. Bacteriol.">
        <title>Complete genome sequence of Nocardia brasiliensis HUJEG-1.</title>
        <authorList>
            <person name="Vera-Cabrera L."/>
            <person name="Ortiz-Lopez R."/>
            <person name="Elizondo-Gonzalez R."/>
            <person name="Perez-Maya A.A."/>
            <person name="Ocampo-Candiani J."/>
        </authorList>
    </citation>
    <scope>NUCLEOTIDE SEQUENCE [LARGE SCALE GENOMIC DNA]</scope>
    <source>
        <strain evidence="12">ATCC 700358</strain>
    </source>
</reference>
<dbReference type="eggNOG" id="COG0515">
    <property type="taxonomic scope" value="Bacteria"/>
</dbReference>
<evidence type="ECO:0000256" key="2">
    <source>
        <dbReference type="ARBA" id="ARBA00022527"/>
    </source>
</evidence>
<evidence type="ECO:0000313" key="11">
    <source>
        <dbReference type="EMBL" id="AFU01270.1"/>
    </source>
</evidence>
<dbReference type="PROSITE" id="PS00108">
    <property type="entry name" value="PROTEIN_KINASE_ST"/>
    <property type="match status" value="1"/>
</dbReference>
<evidence type="ECO:0000256" key="9">
    <source>
        <dbReference type="SAM" id="Phobius"/>
    </source>
</evidence>
<dbReference type="HOGENOM" id="CLU_000288_63_44_11"/>
<dbReference type="Proteomes" id="UP000006304">
    <property type="component" value="Chromosome"/>
</dbReference>
<keyword evidence="9" id="KW-0472">Membrane</keyword>
<dbReference type="SMART" id="SM00220">
    <property type="entry name" value="S_TKc"/>
    <property type="match status" value="1"/>
</dbReference>
<evidence type="ECO:0000256" key="4">
    <source>
        <dbReference type="ARBA" id="ARBA00022741"/>
    </source>
</evidence>
<dbReference type="Pfam" id="PF00069">
    <property type="entry name" value="Pkinase"/>
    <property type="match status" value="1"/>
</dbReference>
<dbReference type="InterPro" id="IPR000719">
    <property type="entry name" value="Prot_kinase_dom"/>
</dbReference>
<organism evidence="11 12">
    <name type="scientific">Nocardia brasiliensis (strain ATCC 700358 / HUJEG-1)</name>
    <dbReference type="NCBI Taxonomy" id="1133849"/>
    <lineage>
        <taxon>Bacteria</taxon>
        <taxon>Bacillati</taxon>
        <taxon>Actinomycetota</taxon>
        <taxon>Actinomycetes</taxon>
        <taxon>Mycobacteriales</taxon>
        <taxon>Nocardiaceae</taxon>
        <taxon>Nocardia</taxon>
    </lineage>
</organism>
<evidence type="ECO:0000313" key="12">
    <source>
        <dbReference type="Proteomes" id="UP000006304"/>
    </source>
</evidence>
<accession>K0EWR7</accession>
<evidence type="ECO:0000256" key="1">
    <source>
        <dbReference type="ARBA" id="ARBA00012513"/>
    </source>
</evidence>
<dbReference type="InterPro" id="IPR008271">
    <property type="entry name" value="Ser/Thr_kinase_AS"/>
</dbReference>
<evidence type="ECO:0000256" key="6">
    <source>
        <dbReference type="ARBA" id="ARBA00022840"/>
    </source>
</evidence>
<dbReference type="InterPro" id="IPR017441">
    <property type="entry name" value="Protein_kinase_ATP_BS"/>
</dbReference>
<dbReference type="EMBL" id="CP003876">
    <property type="protein sequence ID" value="AFU01270.1"/>
    <property type="molecule type" value="Genomic_DNA"/>
</dbReference>
<dbReference type="EC" id="2.7.11.1" evidence="1"/>
<feature type="domain" description="Protein kinase" evidence="10">
    <location>
        <begin position="17"/>
        <end position="277"/>
    </location>
</feature>
<keyword evidence="9" id="KW-0812">Transmembrane</keyword>
<dbReference type="KEGG" id="nbr:O3I_016545"/>
<keyword evidence="2" id="KW-0723">Serine/threonine-protein kinase</keyword>
<evidence type="ECO:0000256" key="7">
    <source>
        <dbReference type="PROSITE-ProRule" id="PRU10141"/>
    </source>
</evidence>
<dbReference type="Gene3D" id="1.10.510.10">
    <property type="entry name" value="Transferase(Phosphotransferase) domain 1"/>
    <property type="match status" value="1"/>
</dbReference>
<feature type="compositionally biased region" description="Low complexity" evidence="8">
    <location>
        <begin position="363"/>
        <end position="372"/>
    </location>
</feature>
<keyword evidence="6 7" id="KW-0067">ATP-binding</keyword>
<evidence type="ECO:0000256" key="3">
    <source>
        <dbReference type="ARBA" id="ARBA00022679"/>
    </source>
</evidence>
<evidence type="ECO:0000256" key="8">
    <source>
        <dbReference type="SAM" id="MobiDB-lite"/>
    </source>
</evidence>
<proteinExistence type="predicted"/>
<protein>
    <recommendedName>
        <fullName evidence="1">non-specific serine/threonine protein kinase</fullName>
        <ecNumber evidence="1">2.7.11.1</ecNumber>
    </recommendedName>
</protein>
<dbReference type="AlphaFoldDB" id="K0EWR7"/>
<name>K0EWR7_NOCB7</name>
<dbReference type="GO" id="GO:0004674">
    <property type="term" value="F:protein serine/threonine kinase activity"/>
    <property type="evidence" value="ECO:0007669"/>
    <property type="project" value="UniProtKB-KW"/>
</dbReference>
<dbReference type="RefSeq" id="WP_014984125.1">
    <property type="nucleotide sequence ID" value="NC_018681.1"/>
</dbReference>
<dbReference type="InterPro" id="IPR011009">
    <property type="entry name" value="Kinase-like_dom_sf"/>
</dbReference>
<keyword evidence="9" id="KW-1133">Transmembrane helix</keyword>